<dbReference type="Proteomes" id="UP000255541">
    <property type="component" value="Unassembled WGS sequence"/>
</dbReference>
<evidence type="ECO:0008006" key="3">
    <source>
        <dbReference type="Google" id="ProtNLM"/>
    </source>
</evidence>
<reference evidence="1 2" key="1">
    <citation type="submission" date="2018-07" db="EMBL/GenBank/DDBJ databases">
        <title>Draft Genome Sequence of Pseudomonas fluorescens AHK-1 associated with canker disease of kiwifruit.</title>
        <authorList>
            <person name="Wu Z."/>
        </authorList>
    </citation>
    <scope>NUCLEOTIDE SEQUENCE [LARGE SCALE GENOMIC DNA]</scope>
    <source>
        <strain evidence="1 2">AHK-1</strain>
    </source>
</reference>
<name>A0A7Z6MWQ6_PSEFL</name>
<proteinExistence type="predicted"/>
<sequence length="198" mass="22997">MTKLQVQKTAKKSIHIHNDISNTAQYLKTRIEEKEATGDRYGIALDITACLVMLAFTFESRLNFIGQKKLPGFRERRWFDKKVELVLRGLKLEPDFSKRPYSSIKELKDFRDTIAHGKPETVVIDELVDFHPEADYDDFDLRGAWEGCLNIDFMRRCSEDIDDIWKEWLAIAEIDVHQTITHGEYGITLIEEPMVFGG</sequence>
<gene>
    <name evidence="1" type="ORF">DL347_13530</name>
</gene>
<organism evidence="1 2">
    <name type="scientific">Pseudomonas fluorescens</name>
    <dbReference type="NCBI Taxonomy" id="294"/>
    <lineage>
        <taxon>Bacteria</taxon>
        <taxon>Pseudomonadati</taxon>
        <taxon>Pseudomonadota</taxon>
        <taxon>Gammaproteobacteria</taxon>
        <taxon>Pseudomonadales</taxon>
        <taxon>Pseudomonadaceae</taxon>
        <taxon>Pseudomonas</taxon>
    </lineage>
</organism>
<protein>
    <recommendedName>
        <fullName evidence="3">RiboL-PSP-HEPN domain-containing protein</fullName>
    </recommendedName>
</protein>
<dbReference type="AlphaFoldDB" id="A0A7Z6MWQ6"/>
<evidence type="ECO:0000313" key="2">
    <source>
        <dbReference type="Proteomes" id="UP000255541"/>
    </source>
</evidence>
<accession>A0A7Z6MWQ6</accession>
<dbReference type="RefSeq" id="WP_115486925.1">
    <property type="nucleotide sequence ID" value="NZ_QRBA01000007.1"/>
</dbReference>
<dbReference type="EMBL" id="QRBA01000007">
    <property type="protein sequence ID" value="RDS90432.1"/>
    <property type="molecule type" value="Genomic_DNA"/>
</dbReference>
<evidence type="ECO:0000313" key="1">
    <source>
        <dbReference type="EMBL" id="RDS90432.1"/>
    </source>
</evidence>
<comment type="caution">
    <text evidence="1">The sequence shown here is derived from an EMBL/GenBank/DDBJ whole genome shotgun (WGS) entry which is preliminary data.</text>
</comment>